<keyword evidence="3" id="KW-0808">Transferase</keyword>
<sequence>MKRNSSIELARIMSIAFILLSHFSLWSNWDLSHQGFLNYGLTMIYQPIGKFGAYVFVLITSYFSLKKDIDPMNYEKKQLKHSLITMKEVWFYSLLIFFITWGSNILQPTIWNAFKAIFPFIDHEYWFVTTYIMLVLLIPFLNIVSINLDFREHFTLLLVLIFFDSLSLIHNYTMSDYLASFIVVYFIGTFLKKYLQKLQQIKSWMLGVNIFFIWMFEIILMVVLFQIGHATAGIRFTDKLLAFDGATSIFILFLRAKSFHNLIINKIAKTVFAAYLLTDNPFTRHFVWDHIFQTFKFQNYLWVPIYGLICIGLIIAVTFVIDTIRSKFFQHIERHLKKLNLKI</sequence>
<name>A0ABZ0Q3G0_9LACO</name>
<feature type="transmembrane region" description="Helical" evidence="1">
    <location>
        <begin position="12"/>
        <end position="29"/>
    </location>
</feature>
<proteinExistence type="predicted"/>
<keyword evidence="1" id="KW-0812">Transmembrane</keyword>
<feature type="transmembrane region" description="Helical" evidence="1">
    <location>
        <begin position="240"/>
        <end position="256"/>
    </location>
</feature>
<keyword evidence="1" id="KW-0472">Membrane</keyword>
<protein>
    <submittedName>
        <fullName evidence="3">Acyltransferase</fullName>
    </submittedName>
</protein>
<keyword evidence="1" id="KW-1133">Transmembrane helix</keyword>
<feature type="transmembrane region" description="Helical" evidence="1">
    <location>
        <begin position="44"/>
        <end position="65"/>
    </location>
</feature>
<dbReference type="Proteomes" id="UP001302696">
    <property type="component" value="Chromosome"/>
</dbReference>
<accession>A0ABZ0Q3G0</accession>
<dbReference type="InterPro" id="IPR002656">
    <property type="entry name" value="Acyl_transf_3_dom"/>
</dbReference>
<dbReference type="EMBL" id="CP104778">
    <property type="protein sequence ID" value="WPC21518.1"/>
    <property type="molecule type" value="Genomic_DNA"/>
</dbReference>
<keyword evidence="3" id="KW-0012">Acyltransferase</keyword>
<dbReference type="Pfam" id="PF01757">
    <property type="entry name" value="Acyl_transf_3"/>
    <property type="match status" value="1"/>
</dbReference>
<feature type="transmembrane region" description="Helical" evidence="1">
    <location>
        <begin position="177"/>
        <end position="195"/>
    </location>
</feature>
<gene>
    <name evidence="3" type="ORF">N6G96_09665</name>
</gene>
<feature type="transmembrane region" description="Helical" evidence="1">
    <location>
        <begin position="153"/>
        <end position="171"/>
    </location>
</feature>
<reference evidence="4" key="1">
    <citation type="submission" date="2024-06" db="EMBL/GenBank/DDBJ databases">
        <authorList>
            <person name="Chang H.C."/>
            <person name="Mun S.Y."/>
        </authorList>
    </citation>
    <scope>NUCLEOTIDE SEQUENCE [LARGE SCALE GENOMIC DNA]</scope>
    <source>
        <strain evidence="4">KT1</strain>
    </source>
</reference>
<feature type="domain" description="Acyltransferase 3" evidence="2">
    <location>
        <begin position="5"/>
        <end position="321"/>
    </location>
</feature>
<evidence type="ECO:0000313" key="4">
    <source>
        <dbReference type="Proteomes" id="UP001302696"/>
    </source>
</evidence>
<organism evidence="3 4">
    <name type="scientific">Pediococcus inopinatus</name>
    <dbReference type="NCBI Taxonomy" id="114090"/>
    <lineage>
        <taxon>Bacteria</taxon>
        <taxon>Bacillati</taxon>
        <taxon>Bacillota</taxon>
        <taxon>Bacilli</taxon>
        <taxon>Lactobacillales</taxon>
        <taxon>Lactobacillaceae</taxon>
        <taxon>Pediococcus</taxon>
    </lineage>
</organism>
<evidence type="ECO:0000259" key="2">
    <source>
        <dbReference type="Pfam" id="PF01757"/>
    </source>
</evidence>
<feature type="transmembrane region" description="Helical" evidence="1">
    <location>
        <begin position="86"/>
        <end position="105"/>
    </location>
</feature>
<dbReference type="GO" id="GO:0016746">
    <property type="term" value="F:acyltransferase activity"/>
    <property type="evidence" value="ECO:0007669"/>
    <property type="project" value="UniProtKB-KW"/>
</dbReference>
<evidence type="ECO:0000313" key="3">
    <source>
        <dbReference type="EMBL" id="WPC21518.1"/>
    </source>
</evidence>
<dbReference type="RefSeq" id="WP_323707526.1">
    <property type="nucleotide sequence ID" value="NZ_CP104768.1"/>
</dbReference>
<feature type="transmembrane region" description="Helical" evidence="1">
    <location>
        <begin position="125"/>
        <end position="146"/>
    </location>
</feature>
<keyword evidence="4" id="KW-1185">Reference proteome</keyword>
<feature type="transmembrane region" description="Helical" evidence="1">
    <location>
        <begin position="207"/>
        <end position="228"/>
    </location>
</feature>
<feature type="transmembrane region" description="Helical" evidence="1">
    <location>
        <begin position="300"/>
        <end position="321"/>
    </location>
</feature>
<evidence type="ECO:0000256" key="1">
    <source>
        <dbReference type="SAM" id="Phobius"/>
    </source>
</evidence>